<evidence type="ECO:0000256" key="10">
    <source>
        <dbReference type="ARBA" id="ARBA00058656"/>
    </source>
</evidence>
<organism evidence="14">
    <name type="scientific">Photinus pyralis</name>
    <name type="common">Common eastern firefly</name>
    <name type="synonym">Lampyris pyralis</name>
    <dbReference type="NCBI Taxonomy" id="7054"/>
    <lineage>
        <taxon>Eukaryota</taxon>
        <taxon>Metazoa</taxon>
        <taxon>Ecdysozoa</taxon>
        <taxon>Arthropoda</taxon>
        <taxon>Hexapoda</taxon>
        <taxon>Insecta</taxon>
        <taxon>Pterygota</taxon>
        <taxon>Neoptera</taxon>
        <taxon>Endopterygota</taxon>
        <taxon>Coleoptera</taxon>
        <taxon>Polyphaga</taxon>
        <taxon>Elateriformia</taxon>
        <taxon>Elateroidea</taxon>
        <taxon>Lampyridae</taxon>
        <taxon>Lampyrinae</taxon>
        <taxon>Photinus</taxon>
    </lineage>
</organism>
<feature type="region of interest" description="Disordered" evidence="13">
    <location>
        <begin position="686"/>
        <end position="717"/>
    </location>
</feature>
<evidence type="ECO:0000256" key="4">
    <source>
        <dbReference type="ARBA" id="ARBA00022614"/>
    </source>
</evidence>
<comment type="subcellular location">
    <subcellularLocation>
        <location evidence="2">Cytoplasm</location>
        <location evidence="2">Cytoskeleton</location>
        <location evidence="2">Microtubule organizing center</location>
        <location evidence="2">Centrosome</location>
    </subcellularLocation>
    <subcellularLocation>
        <location evidence="1">Nucleus</location>
    </subcellularLocation>
</comment>
<comment type="function">
    <text evidence="10">Acts as a key negative regulator of ciliogenesis in collaboration with CCP110 by capping the mother centriole thereby preventing cilia formation. Required for recruitment of CCP110 to the centrosome.</text>
</comment>
<feature type="compositionally biased region" description="Polar residues" evidence="13">
    <location>
        <begin position="699"/>
        <end position="716"/>
    </location>
</feature>
<comment type="similarity">
    <text evidence="9">Belongs to the U2 small nuclear ribonucleoprotein A family.</text>
</comment>
<dbReference type="AlphaFoldDB" id="A0A1Y1LML4"/>
<dbReference type="CDD" id="cd23767">
    <property type="entry name" value="IQCD"/>
    <property type="match status" value="1"/>
</dbReference>
<accession>A0A1Y1LML4</accession>
<dbReference type="GO" id="GO:0005813">
    <property type="term" value="C:centrosome"/>
    <property type="evidence" value="ECO:0007669"/>
    <property type="project" value="UniProtKB-SubCell"/>
</dbReference>
<name>A0A1Y1LML4_PHOPY</name>
<dbReference type="Gene3D" id="3.80.10.10">
    <property type="entry name" value="Ribonuclease Inhibitor"/>
    <property type="match status" value="2"/>
</dbReference>
<dbReference type="Pfam" id="PF14580">
    <property type="entry name" value="LRR_9"/>
    <property type="match status" value="1"/>
</dbReference>
<evidence type="ECO:0000256" key="12">
    <source>
        <dbReference type="ARBA" id="ARBA00076677"/>
    </source>
</evidence>
<dbReference type="PROSITE" id="PS51450">
    <property type="entry name" value="LRR"/>
    <property type="match status" value="4"/>
</dbReference>
<feature type="compositionally biased region" description="Polar residues" evidence="13">
    <location>
        <begin position="456"/>
        <end position="473"/>
    </location>
</feature>
<dbReference type="SMART" id="SM00015">
    <property type="entry name" value="IQ"/>
    <property type="match status" value="1"/>
</dbReference>
<keyword evidence="3" id="KW-0963">Cytoplasm</keyword>
<dbReference type="GO" id="GO:0030620">
    <property type="term" value="F:U2 snRNA binding"/>
    <property type="evidence" value="ECO:0007669"/>
    <property type="project" value="InterPro"/>
</dbReference>
<sequence length="744" mass="83708">MDNFLDTLDLTGRKIKKLNKPLSNETQVTTLILDDNELQRLDNVDSYNKVQKLSVARNHLLRMYGVCRLHMLHTLNLAHNGILTIEGLKELINLKHLCLAGNAIKTIEHLNTNIKLETLDLSENTISHISDLSFLKNLKELLLHGNKIGHLHQCDRYLPSSLVTLTLASNNINDLNEVSRLVHLTALNNISIANNPCVKMSGNVVGFDYRPFIVNWCMNVRTIDGYVVDAIESLRAEWLYSQGRGRHFRVGDQQELSQYLATVCPLSGETLETEEDRKLRLILSKAQHHQQQLRDQEINPSACSSPVARKKLQSSKFSPRLTSRLSSKGADLMSTSCYSTDNSTSSPIMTKSLDPSILSHNIPPKLNDCIEHQNGIVEKCLEDISSPLQALSKLVPVPESLMSPDYRPMALCNKIPTANNNRTSSKITHSSQSPKPSRIATIKSKIQTDAVKKKNGSPNPQRKYSQNNQTRQPESVMKKSPSSEDESEICPAKLQMIQIKVKERRQKDNDVCQTSEEKVERAAVYIQKMWRGYYVRNKNKYVQELFKTLQAQRSEEYIQKLANDMESTKVALESERRIQMLQMQAINALWKKVSTLHPNGETTSGAVFPSSTLENTEIVKDLAQTCNMLHSQVQQLQGSMQNIIKFMTTFGPQSQQINENAIATQTEISAVHTPQGEAAKNFPFQKQTRPSSLPLPVSQCKQNTPNNGDSLTSQELKQFAGTLVDGMIKTVSENQGDRESDQNE</sequence>
<dbReference type="FunFam" id="3.80.10.10:FF:000165">
    <property type="entry name" value="Centrosomal protein of 97 kDa"/>
    <property type="match status" value="1"/>
</dbReference>
<feature type="compositionally biased region" description="Polar residues" evidence="13">
    <location>
        <begin position="416"/>
        <end position="435"/>
    </location>
</feature>
<dbReference type="PROSITE" id="PS50096">
    <property type="entry name" value="IQ"/>
    <property type="match status" value="1"/>
</dbReference>
<keyword evidence="7" id="KW-0206">Cytoskeleton</keyword>
<dbReference type="InterPro" id="IPR032675">
    <property type="entry name" value="LRR_dom_sf"/>
</dbReference>
<keyword evidence="8" id="KW-0539">Nucleus</keyword>
<evidence type="ECO:0000256" key="2">
    <source>
        <dbReference type="ARBA" id="ARBA00004300"/>
    </source>
</evidence>
<dbReference type="InterPro" id="IPR000048">
    <property type="entry name" value="IQ_motif_EF-hand-BS"/>
</dbReference>
<evidence type="ECO:0000256" key="6">
    <source>
        <dbReference type="ARBA" id="ARBA00022794"/>
    </source>
</evidence>
<evidence type="ECO:0000256" key="5">
    <source>
        <dbReference type="ARBA" id="ARBA00022737"/>
    </source>
</evidence>
<dbReference type="SUPFAM" id="SSF52058">
    <property type="entry name" value="L domain-like"/>
    <property type="match status" value="1"/>
</dbReference>
<evidence type="ECO:0000256" key="13">
    <source>
        <dbReference type="SAM" id="MobiDB-lite"/>
    </source>
</evidence>
<keyword evidence="5" id="KW-0677">Repeat</keyword>
<feature type="region of interest" description="Disordered" evidence="13">
    <location>
        <begin position="412"/>
        <end position="489"/>
    </location>
</feature>
<dbReference type="GO" id="GO:0030030">
    <property type="term" value="P:cell projection organization"/>
    <property type="evidence" value="ECO:0007669"/>
    <property type="project" value="UniProtKB-KW"/>
</dbReference>
<dbReference type="GO" id="GO:0005634">
    <property type="term" value="C:nucleus"/>
    <property type="evidence" value="ECO:0007669"/>
    <property type="project" value="UniProtKB-SubCell"/>
</dbReference>
<dbReference type="PANTHER" id="PTHR10552">
    <property type="entry name" value="U2 SMALL NUCLEAR RIBONUCLEOPROTEIN A"/>
    <property type="match status" value="1"/>
</dbReference>
<keyword evidence="4" id="KW-0433">Leucine-rich repeat</keyword>
<evidence type="ECO:0000256" key="8">
    <source>
        <dbReference type="ARBA" id="ARBA00023242"/>
    </source>
</evidence>
<dbReference type="PANTHER" id="PTHR10552:SF6">
    <property type="entry name" value="U2 SMALL NUCLEAR RIBONUCLEOPROTEIN A"/>
    <property type="match status" value="1"/>
</dbReference>
<evidence type="ECO:0000256" key="3">
    <source>
        <dbReference type="ARBA" id="ARBA00022490"/>
    </source>
</evidence>
<evidence type="ECO:0000256" key="1">
    <source>
        <dbReference type="ARBA" id="ARBA00004123"/>
    </source>
</evidence>
<dbReference type="EMBL" id="GEZM01051474">
    <property type="protein sequence ID" value="JAV74878.1"/>
    <property type="molecule type" value="Transcribed_RNA"/>
</dbReference>
<evidence type="ECO:0000256" key="11">
    <source>
        <dbReference type="ARBA" id="ARBA00068862"/>
    </source>
</evidence>
<dbReference type="GO" id="GO:0000398">
    <property type="term" value="P:mRNA splicing, via spliceosome"/>
    <property type="evidence" value="ECO:0007669"/>
    <property type="project" value="InterPro"/>
</dbReference>
<dbReference type="InterPro" id="IPR001611">
    <property type="entry name" value="Leu-rich_rpt"/>
</dbReference>
<evidence type="ECO:0000313" key="14">
    <source>
        <dbReference type="EMBL" id="JAV74873.1"/>
    </source>
</evidence>
<dbReference type="EMBL" id="GEZM01051475">
    <property type="protein sequence ID" value="JAV74873.1"/>
    <property type="molecule type" value="Transcribed_RNA"/>
</dbReference>
<proteinExistence type="inferred from homology"/>
<dbReference type="EMBL" id="GEZM01051471">
    <property type="protein sequence ID" value="JAV74888.1"/>
    <property type="molecule type" value="Transcribed_RNA"/>
</dbReference>
<protein>
    <recommendedName>
        <fullName evidence="11">Centrosomal protein of 97 kDa</fullName>
    </recommendedName>
    <alternativeName>
        <fullName evidence="12">Leucine-rich repeat and IQ domain-containing protein 2</fullName>
    </alternativeName>
</protein>
<evidence type="ECO:0000256" key="9">
    <source>
        <dbReference type="ARBA" id="ARBA00024196"/>
    </source>
</evidence>
<reference evidence="14" key="1">
    <citation type="journal article" date="2016" name="Sci. Rep.">
        <title>Molecular characterization of firefly nuptial gifts: a multi-omics approach sheds light on postcopulatory sexual selection.</title>
        <authorList>
            <person name="Al-Wathiqui N."/>
            <person name="Fallon T.R."/>
            <person name="South A."/>
            <person name="Weng J.K."/>
            <person name="Lewis S.M."/>
        </authorList>
    </citation>
    <scope>NUCLEOTIDE SEQUENCE</scope>
</reference>
<dbReference type="SMART" id="SM00365">
    <property type="entry name" value="LRR_SD22"/>
    <property type="match status" value="5"/>
</dbReference>
<feature type="region of interest" description="Disordered" evidence="13">
    <location>
        <begin position="291"/>
        <end position="317"/>
    </location>
</feature>
<evidence type="ECO:0000256" key="7">
    <source>
        <dbReference type="ARBA" id="ARBA00023212"/>
    </source>
</evidence>
<dbReference type="InterPro" id="IPR044640">
    <property type="entry name" value="RU2A"/>
</dbReference>
<keyword evidence="6" id="KW-0970">Cilium biogenesis/degradation</keyword>